<name>W3VF06_MOEAP</name>
<dbReference type="AlphaFoldDB" id="W3VF06"/>
<gene>
    <name evidence="4" type="ORF">PaG_06114</name>
</gene>
<keyword evidence="5" id="KW-1185">Reference proteome</keyword>
<dbReference type="HOGENOM" id="CLU_012494_3_0_1"/>
<dbReference type="EMBL" id="AWNI01000039">
    <property type="protein sequence ID" value="ETS60115.1"/>
    <property type="molecule type" value="Genomic_DNA"/>
</dbReference>
<dbReference type="Gene3D" id="3.40.50.1820">
    <property type="entry name" value="alpha/beta hydrolase"/>
    <property type="match status" value="1"/>
</dbReference>
<accession>W3VF06</accession>
<feature type="domain" description="Alpha/beta hydrolase fold-3" evidence="3">
    <location>
        <begin position="158"/>
        <end position="363"/>
    </location>
</feature>
<protein>
    <recommendedName>
        <fullName evidence="3">Alpha/beta hydrolase fold-3 domain-containing protein</fullName>
    </recommendedName>
</protein>
<dbReference type="Proteomes" id="UP000019462">
    <property type="component" value="Unassembled WGS sequence"/>
</dbReference>
<dbReference type="InterPro" id="IPR029058">
    <property type="entry name" value="AB_hydrolase_fold"/>
</dbReference>
<dbReference type="SUPFAM" id="SSF53474">
    <property type="entry name" value="alpha/beta-Hydrolases"/>
    <property type="match status" value="1"/>
</dbReference>
<reference evidence="4 5" key="1">
    <citation type="journal article" date="2014" name="Genome Announc.">
        <title>Genome sequence of the basidiomycetous fungus Pseudozyma aphidis DSM70725, an efficient producer of biosurfactant mannosylerythritol lipids.</title>
        <authorList>
            <person name="Lorenz S."/>
            <person name="Guenther M."/>
            <person name="Grumaz C."/>
            <person name="Rupp S."/>
            <person name="Zibek S."/>
            <person name="Sohn K."/>
        </authorList>
    </citation>
    <scope>NUCLEOTIDE SEQUENCE [LARGE SCALE GENOMIC DNA]</scope>
    <source>
        <strain evidence="5">ATCC 32657 / CBS 517.83 / DSM 70725 / JCM 10318 / NBRC 10182 / NRRL Y-7954 / St-0401</strain>
    </source>
</reference>
<organism evidence="4 5">
    <name type="scientific">Moesziomyces aphidis</name>
    <name type="common">Pseudozyma aphidis</name>
    <dbReference type="NCBI Taxonomy" id="84754"/>
    <lineage>
        <taxon>Eukaryota</taxon>
        <taxon>Fungi</taxon>
        <taxon>Dikarya</taxon>
        <taxon>Basidiomycota</taxon>
        <taxon>Ustilaginomycotina</taxon>
        <taxon>Ustilaginomycetes</taxon>
        <taxon>Ustilaginales</taxon>
        <taxon>Ustilaginaceae</taxon>
        <taxon>Moesziomyces</taxon>
    </lineage>
</organism>
<evidence type="ECO:0000259" key="3">
    <source>
        <dbReference type="Pfam" id="PF07859"/>
    </source>
</evidence>
<dbReference type="PANTHER" id="PTHR48081">
    <property type="entry name" value="AB HYDROLASE SUPERFAMILY PROTEIN C4A8.06C"/>
    <property type="match status" value="1"/>
</dbReference>
<dbReference type="GO" id="GO:0004806">
    <property type="term" value="F:triacylglycerol lipase activity"/>
    <property type="evidence" value="ECO:0007669"/>
    <property type="project" value="TreeGrafter"/>
</dbReference>
<keyword evidence="1" id="KW-0378">Hydrolase</keyword>
<evidence type="ECO:0000313" key="4">
    <source>
        <dbReference type="EMBL" id="ETS60115.1"/>
    </source>
</evidence>
<evidence type="ECO:0000256" key="1">
    <source>
        <dbReference type="ARBA" id="ARBA00022801"/>
    </source>
</evidence>
<proteinExistence type="predicted"/>
<feature type="compositionally biased region" description="Low complexity" evidence="2">
    <location>
        <begin position="11"/>
        <end position="26"/>
    </location>
</feature>
<dbReference type="OrthoDB" id="408631at2759"/>
<dbReference type="InterPro" id="IPR013094">
    <property type="entry name" value="AB_hydrolase_3"/>
</dbReference>
<feature type="region of interest" description="Disordered" evidence="2">
    <location>
        <begin position="1"/>
        <end position="26"/>
    </location>
</feature>
<evidence type="ECO:0000256" key="2">
    <source>
        <dbReference type="SAM" id="MobiDB-lite"/>
    </source>
</evidence>
<comment type="caution">
    <text evidence="4">The sequence shown here is derived from an EMBL/GenBank/DDBJ whole genome shotgun (WGS) entry which is preliminary data.</text>
</comment>
<dbReference type="PANTHER" id="PTHR48081:SF30">
    <property type="entry name" value="ACETYL-HYDROLASE LIPR-RELATED"/>
    <property type="match status" value="1"/>
</dbReference>
<dbReference type="Pfam" id="PF07859">
    <property type="entry name" value="Abhydrolase_3"/>
    <property type="match status" value="1"/>
</dbReference>
<sequence length="402" mass="44469">MLLRSHRGDNAPQIADSSSSSPSIAADQRLDQTAASVISPTKLRPISPFTGKQAKAQRVSTRAIMVSASASAVAQERLHDWSLRYLRLKIMVLVLRSLNSLRPLVHRNRPPLPHAFERHVVDIPSRDQNRAIRAHIYRSKRVAPSSDGVAAPLPVHITWHGSGFVLPNLGDDYAFIAHVLEQLGPDCILIDADYRKAPEHPFPAASHDAQDLVNYVLAQPQVYDPHRITLGGFSAGGNLSLVVASQLGPTRIAGVAALYPAVDFTVRPGSRTAPSKQRPDSGFALPNWMSNMFLDSYFVRDQDKSHPLCSVYFQDANRFPPVLLACGQGDTLHYASEKLVRKLTDAGRQDARFISVDNEGHGFDKLPRGPTSLQRRDHVYSEFANFIRNAWTQHNAQPRAQL</sequence>
<evidence type="ECO:0000313" key="5">
    <source>
        <dbReference type="Proteomes" id="UP000019462"/>
    </source>
</evidence>
<dbReference type="InterPro" id="IPR050300">
    <property type="entry name" value="GDXG_lipolytic_enzyme"/>
</dbReference>